<evidence type="ECO:0000313" key="1">
    <source>
        <dbReference type="EMBL" id="ADY38069.1"/>
    </source>
</evidence>
<proteinExistence type="predicted"/>
<keyword evidence="2" id="KW-1185">Reference proteome</keyword>
<dbReference type="EMBL" id="CP002530">
    <property type="protein sequence ID" value="ADY38069.1"/>
    <property type="molecule type" value="Genomic_DNA"/>
</dbReference>
<name>F0R885_PHOSB</name>
<gene>
    <name evidence="1" type="ordered locus">Bacsa_3546</name>
</gene>
<dbReference type="AlphaFoldDB" id="F0R885"/>
<sequence>MDNVTLAKIYDKIEKEHLSFKELSQSLNMDLEDIFEGMADIVNKEIVLHVDYLMDDEMCLSEDYKDALQFIKERSNDNIEIQSNYFSDRIEDSNDEFGDMIEGFNTYCEENIHGLIAASFRDSHVSLEDMVKCYEGRFTREEIIALVKKAVVENHIKTDVTHLIPNAENEEEREELLFIQNLSDQIEKPVVDKVEYVPIGQKLASGRLQGICGSYAEYIDPMYMDEVIKCMRFQKIENICEAYDIKYEPGISGEEICAGIYLYLLSQDYRQIQNIKFFASPYVALEFYMKSIQPNNDITVFYDIGIFDD</sequence>
<dbReference type="HOGENOM" id="CLU_899119_0_0_10"/>
<organism evidence="1 2">
    <name type="scientific">Phocaeicola salanitronis (strain DSM 18170 / JCM 13657 / CCUG 60908 / BL78)</name>
    <name type="common">Bacteroides salanitronis</name>
    <dbReference type="NCBI Taxonomy" id="667015"/>
    <lineage>
        <taxon>Bacteria</taxon>
        <taxon>Pseudomonadati</taxon>
        <taxon>Bacteroidota</taxon>
        <taxon>Bacteroidia</taxon>
        <taxon>Bacteroidales</taxon>
        <taxon>Bacteroidaceae</taxon>
        <taxon>Phocaeicola</taxon>
    </lineage>
</organism>
<evidence type="ECO:0000313" key="2">
    <source>
        <dbReference type="Proteomes" id="UP000007486"/>
    </source>
</evidence>
<dbReference type="KEGG" id="bsa:Bacsa_3546"/>
<protein>
    <submittedName>
        <fullName evidence="1">Uncharacterized protein</fullName>
    </submittedName>
</protein>
<accession>F0R885</accession>
<reference evidence="1 2" key="1">
    <citation type="journal article" date="2011" name="Stand. Genomic Sci.">
        <title>Complete genome sequence of Bacteroides salanitronis type strain (BL78).</title>
        <authorList>
            <person name="Gronow S."/>
            <person name="Held B."/>
            <person name="Lucas S."/>
            <person name="Lapidus A."/>
            <person name="Del Rio T.G."/>
            <person name="Nolan M."/>
            <person name="Tice H."/>
            <person name="Deshpande S."/>
            <person name="Cheng J.F."/>
            <person name="Pitluck S."/>
            <person name="Liolios K."/>
            <person name="Pagani I."/>
            <person name="Ivanova N."/>
            <person name="Mavromatis K."/>
            <person name="Pati A."/>
            <person name="Tapia R."/>
            <person name="Han C."/>
            <person name="Goodwin L."/>
            <person name="Chen A."/>
            <person name="Palaniappan K."/>
            <person name="Land M."/>
            <person name="Hauser L."/>
            <person name="Chang Y.J."/>
            <person name="Jeffries C.D."/>
            <person name="Brambilla E.M."/>
            <person name="Rohde M."/>
            <person name="Goker M."/>
            <person name="Detter J.C."/>
            <person name="Woyke T."/>
            <person name="Bristow J."/>
            <person name="Markowitz V."/>
            <person name="Hugenholtz P."/>
            <person name="Kyrpides N.C."/>
            <person name="Klenk H.P."/>
            <person name="Eisen J.A."/>
        </authorList>
    </citation>
    <scope>NUCLEOTIDE SEQUENCE [LARGE SCALE GENOMIC DNA]</scope>
    <source>
        <strain evidence="1 2">DSM 18170</strain>
    </source>
</reference>
<dbReference type="Proteomes" id="UP000007486">
    <property type="component" value="Chromosome"/>
</dbReference>